<evidence type="ECO:0000259" key="4">
    <source>
        <dbReference type="PROSITE" id="PS50102"/>
    </source>
</evidence>
<gene>
    <name evidence="5" type="primary">RBMS3_2</name>
    <name evidence="5" type="ORF">CRENBAI_005009</name>
</gene>
<feature type="domain" description="RRM" evidence="4">
    <location>
        <begin position="7"/>
        <end position="52"/>
    </location>
</feature>
<evidence type="ECO:0000256" key="1">
    <source>
        <dbReference type="ARBA" id="ARBA00022737"/>
    </source>
</evidence>
<feature type="non-terminal residue" evidence="5">
    <location>
        <position position="52"/>
    </location>
</feature>
<dbReference type="SUPFAM" id="SSF54928">
    <property type="entry name" value="RNA-binding domain, RBD"/>
    <property type="match status" value="1"/>
</dbReference>
<keyword evidence="2 3" id="KW-0694">RNA-binding</keyword>
<dbReference type="EMBL" id="JAHHUM010000014">
    <property type="protein sequence ID" value="KAK5623809.1"/>
    <property type="molecule type" value="Genomic_DNA"/>
</dbReference>
<dbReference type="Gene3D" id="3.30.70.330">
    <property type="match status" value="1"/>
</dbReference>
<dbReference type="PROSITE" id="PS50102">
    <property type="entry name" value="RRM"/>
    <property type="match status" value="1"/>
</dbReference>
<dbReference type="InterPro" id="IPR035979">
    <property type="entry name" value="RBD_domain_sf"/>
</dbReference>
<evidence type="ECO:0000313" key="6">
    <source>
        <dbReference type="Proteomes" id="UP001311232"/>
    </source>
</evidence>
<dbReference type="Proteomes" id="UP001311232">
    <property type="component" value="Unassembled WGS sequence"/>
</dbReference>
<proteinExistence type="predicted"/>
<accession>A0AAV9SR31</accession>
<dbReference type="InterPro" id="IPR012677">
    <property type="entry name" value="Nucleotide-bd_a/b_plait_sf"/>
</dbReference>
<comment type="caution">
    <text evidence="5">The sequence shown here is derived from an EMBL/GenBank/DDBJ whole genome shotgun (WGS) entry which is preliminary data.</text>
</comment>
<dbReference type="Pfam" id="PF00076">
    <property type="entry name" value="RRM_1"/>
    <property type="match status" value="1"/>
</dbReference>
<evidence type="ECO:0000256" key="2">
    <source>
        <dbReference type="ARBA" id="ARBA00022884"/>
    </source>
</evidence>
<dbReference type="PANTHER" id="PTHR24012">
    <property type="entry name" value="RNA BINDING PROTEIN"/>
    <property type="match status" value="1"/>
</dbReference>
<dbReference type="AlphaFoldDB" id="A0AAV9SR31"/>
<keyword evidence="1" id="KW-0677">Repeat</keyword>
<organism evidence="5 6">
    <name type="scientific">Crenichthys baileyi</name>
    <name type="common">White River springfish</name>
    <dbReference type="NCBI Taxonomy" id="28760"/>
    <lineage>
        <taxon>Eukaryota</taxon>
        <taxon>Metazoa</taxon>
        <taxon>Chordata</taxon>
        <taxon>Craniata</taxon>
        <taxon>Vertebrata</taxon>
        <taxon>Euteleostomi</taxon>
        <taxon>Actinopterygii</taxon>
        <taxon>Neopterygii</taxon>
        <taxon>Teleostei</taxon>
        <taxon>Neoteleostei</taxon>
        <taxon>Acanthomorphata</taxon>
        <taxon>Ovalentaria</taxon>
        <taxon>Atherinomorphae</taxon>
        <taxon>Cyprinodontiformes</taxon>
        <taxon>Goodeidae</taxon>
        <taxon>Crenichthys</taxon>
    </lineage>
</organism>
<reference evidence="5 6" key="1">
    <citation type="submission" date="2021-06" db="EMBL/GenBank/DDBJ databases">
        <authorList>
            <person name="Palmer J.M."/>
        </authorList>
    </citation>
    <scope>NUCLEOTIDE SEQUENCE [LARGE SCALE GENOMIC DNA]</scope>
    <source>
        <strain evidence="5 6">MEX-2019</strain>
        <tissue evidence="5">Muscle</tissue>
    </source>
</reference>
<protein>
    <submittedName>
        <fullName evidence="5">RNA binding motif, single stranded interacting protein 3</fullName>
    </submittedName>
</protein>
<name>A0AAV9SR31_9TELE</name>
<dbReference type="GO" id="GO:0003723">
    <property type="term" value="F:RNA binding"/>
    <property type="evidence" value="ECO:0007669"/>
    <property type="project" value="UniProtKB-UniRule"/>
</dbReference>
<dbReference type="InterPro" id="IPR000504">
    <property type="entry name" value="RRM_dom"/>
</dbReference>
<evidence type="ECO:0000313" key="5">
    <source>
        <dbReference type="EMBL" id="KAK5623809.1"/>
    </source>
</evidence>
<sequence length="52" mass="5831">QQEQDPTNLYISNLPVSMDEQELENMLKPFGHVISTRILRDANGLSRGVGFA</sequence>
<feature type="non-terminal residue" evidence="5">
    <location>
        <position position="1"/>
    </location>
</feature>
<evidence type="ECO:0000256" key="3">
    <source>
        <dbReference type="PROSITE-ProRule" id="PRU00176"/>
    </source>
</evidence>
<keyword evidence="6" id="KW-1185">Reference proteome</keyword>